<feature type="chain" id="PRO_5013016885" description="Lipoprotein" evidence="1">
    <location>
        <begin position="21"/>
        <end position="118"/>
    </location>
</feature>
<comment type="caution">
    <text evidence="2">The sequence shown here is derived from an EMBL/GenBank/DDBJ whole genome shotgun (WGS) entry which is preliminary data.</text>
</comment>
<evidence type="ECO:0000313" key="3">
    <source>
        <dbReference type="Proteomes" id="UP000222366"/>
    </source>
</evidence>
<protein>
    <recommendedName>
        <fullName evidence="4">Lipoprotein</fullName>
    </recommendedName>
</protein>
<name>A0A2D0KNI7_9GAMM</name>
<dbReference type="Proteomes" id="UP000222366">
    <property type="component" value="Unassembled WGS sequence"/>
</dbReference>
<dbReference type="AlphaFoldDB" id="A0A2D0KNI7"/>
<reference evidence="2 3" key="1">
    <citation type="journal article" date="2017" name="Nat. Microbiol.">
        <title>Natural product diversity associated with the nematode symbionts Photorhabdus and Xenorhabdus.</title>
        <authorList>
            <person name="Tobias N.J."/>
            <person name="Wolff H."/>
            <person name="Djahanschiri B."/>
            <person name="Grundmann F."/>
            <person name="Kronenwerth M."/>
            <person name="Shi Y.M."/>
            <person name="Simonyi S."/>
            <person name="Grun P."/>
            <person name="Shapiro-Ilan D."/>
            <person name="Pidot S.J."/>
            <person name="Stinear T.P."/>
            <person name="Ebersberger I."/>
            <person name="Bode H.B."/>
        </authorList>
    </citation>
    <scope>NUCLEOTIDE SEQUENCE [LARGE SCALE GENOMIC DNA]</scope>
    <source>
        <strain evidence="2 3">DSM 17904</strain>
    </source>
</reference>
<feature type="signal peptide" evidence="1">
    <location>
        <begin position="1"/>
        <end position="20"/>
    </location>
</feature>
<organism evidence="2 3">
    <name type="scientific">Xenorhabdus stockiae</name>
    <dbReference type="NCBI Taxonomy" id="351614"/>
    <lineage>
        <taxon>Bacteria</taxon>
        <taxon>Pseudomonadati</taxon>
        <taxon>Pseudomonadota</taxon>
        <taxon>Gammaproteobacteria</taxon>
        <taxon>Enterobacterales</taxon>
        <taxon>Morganellaceae</taxon>
        <taxon>Xenorhabdus</taxon>
    </lineage>
</organism>
<proteinExistence type="predicted"/>
<evidence type="ECO:0000313" key="2">
    <source>
        <dbReference type="EMBL" id="PHM64990.1"/>
    </source>
</evidence>
<sequence>MMKKILLACTLFVFSQVSFADDATIFETKTYHIAIYSFCPEGYVSCEDVESVVTNKKDHTSLTMKGHTMNRDCDTGSCSFYGYSFTNKNMKYTIYQQGILYISKNGKLVFSENGVFNY</sequence>
<evidence type="ECO:0008006" key="4">
    <source>
        <dbReference type="Google" id="ProtNLM"/>
    </source>
</evidence>
<keyword evidence="3" id="KW-1185">Reference proteome</keyword>
<evidence type="ECO:0000256" key="1">
    <source>
        <dbReference type="SAM" id="SignalP"/>
    </source>
</evidence>
<accession>A0A2D0KNI7</accession>
<keyword evidence="1" id="KW-0732">Signal</keyword>
<dbReference type="EMBL" id="NJAJ01000021">
    <property type="protein sequence ID" value="PHM64990.1"/>
    <property type="molecule type" value="Genomic_DNA"/>
</dbReference>
<dbReference type="RefSeq" id="WP_099125211.1">
    <property type="nucleotide sequence ID" value="NZ_CAWNRH010000095.1"/>
</dbReference>
<gene>
    <name evidence="2" type="ORF">Xsto_02452</name>
</gene>